<dbReference type="EMBL" id="JAQQLF010000011">
    <property type="protein sequence ID" value="MDC7717649.1"/>
    <property type="molecule type" value="Genomic_DNA"/>
</dbReference>
<keyword evidence="4" id="KW-0249">Electron transport</keyword>
<keyword evidence="1" id="KW-0813">Transport</keyword>
<dbReference type="PIRSF" id="PIRSF000027">
    <property type="entry name" value="Cytc_c_prime"/>
    <property type="match status" value="1"/>
</dbReference>
<keyword evidence="6" id="KW-0732">Signal</keyword>
<evidence type="ECO:0000256" key="4">
    <source>
        <dbReference type="ARBA" id="ARBA00022982"/>
    </source>
</evidence>
<evidence type="ECO:0000256" key="6">
    <source>
        <dbReference type="SAM" id="SignalP"/>
    </source>
</evidence>
<evidence type="ECO:0000256" key="3">
    <source>
        <dbReference type="ARBA" id="ARBA00022723"/>
    </source>
</evidence>
<sequence>MMKKLTMAALLAVVGMHAMAGAGEDRQKSFKKMLLSYEPIGVMLRDGPFRKDQFIKHADALKLAAPLPFAQFAPGSIDDVSRAKPEIWQQPARWKQEEVRFLQAVSALQAGAASDDLATVRNKYNAISQSCKSCHDAFRGPKK</sequence>
<dbReference type="Pfam" id="PF01322">
    <property type="entry name" value="Cytochrom_C_2"/>
    <property type="match status" value="1"/>
</dbReference>
<name>A0ABT5J1C9_9NEIS</name>
<dbReference type="InterPro" id="IPR002321">
    <property type="entry name" value="Cyt_c_II"/>
</dbReference>
<protein>
    <submittedName>
        <fullName evidence="7">Cytochrome c</fullName>
    </submittedName>
</protein>
<dbReference type="SUPFAM" id="SSF47175">
    <property type="entry name" value="Cytochromes"/>
    <property type="match status" value="1"/>
</dbReference>
<evidence type="ECO:0000313" key="8">
    <source>
        <dbReference type="Proteomes" id="UP001219956"/>
    </source>
</evidence>
<feature type="signal peptide" evidence="6">
    <location>
        <begin position="1"/>
        <end position="20"/>
    </location>
</feature>
<evidence type="ECO:0000256" key="5">
    <source>
        <dbReference type="ARBA" id="ARBA00023004"/>
    </source>
</evidence>
<organism evidence="7 8">
    <name type="scientific">Vogesella aquatica</name>
    <dbReference type="NCBI Taxonomy" id="2984206"/>
    <lineage>
        <taxon>Bacteria</taxon>
        <taxon>Pseudomonadati</taxon>
        <taxon>Pseudomonadota</taxon>
        <taxon>Betaproteobacteria</taxon>
        <taxon>Neisseriales</taxon>
        <taxon>Chromobacteriaceae</taxon>
        <taxon>Vogesella</taxon>
    </lineage>
</organism>
<keyword evidence="3" id="KW-0479">Metal-binding</keyword>
<keyword evidence="8" id="KW-1185">Reference proteome</keyword>
<dbReference type="InterPro" id="IPR010980">
    <property type="entry name" value="Cyt_c/b562"/>
</dbReference>
<gene>
    <name evidence="7" type="ORF">PQU95_10540</name>
</gene>
<dbReference type="PROSITE" id="PS51009">
    <property type="entry name" value="CYTCII"/>
    <property type="match status" value="1"/>
</dbReference>
<dbReference type="Gene3D" id="1.20.120.10">
    <property type="entry name" value="Cytochrome c/b562"/>
    <property type="match status" value="1"/>
</dbReference>
<accession>A0ABT5J1C9</accession>
<proteinExistence type="predicted"/>
<feature type="chain" id="PRO_5046782733" evidence="6">
    <location>
        <begin position="21"/>
        <end position="143"/>
    </location>
</feature>
<dbReference type="Proteomes" id="UP001219956">
    <property type="component" value="Unassembled WGS sequence"/>
</dbReference>
<keyword evidence="5" id="KW-0408">Iron</keyword>
<dbReference type="RefSeq" id="WP_272751962.1">
    <property type="nucleotide sequence ID" value="NZ_JAQQLF010000011.1"/>
</dbReference>
<evidence type="ECO:0000256" key="1">
    <source>
        <dbReference type="ARBA" id="ARBA00022448"/>
    </source>
</evidence>
<evidence type="ECO:0000313" key="7">
    <source>
        <dbReference type="EMBL" id="MDC7717649.1"/>
    </source>
</evidence>
<dbReference type="InterPro" id="IPR012127">
    <property type="entry name" value="Cyt_c_prime"/>
</dbReference>
<comment type="caution">
    <text evidence="7">The sequence shown here is derived from an EMBL/GenBank/DDBJ whole genome shotgun (WGS) entry which is preliminary data.</text>
</comment>
<evidence type="ECO:0000256" key="2">
    <source>
        <dbReference type="ARBA" id="ARBA00022617"/>
    </source>
</evidence>
<reference evidence="7 8" key="1">
    <citation type="submission" date="2023-01" db="EMBL/GenBank/DDBJ databases">
        <title>Novel species of the genus Vogesella isolated from rivers.</title>
        <authorList>
            <person name="Lu H."/>
        </authorList>
    </citation>
    <scope>NUCLEOTIDE SEQUENCE [LARGE SCALE GENOMIC DNA]</scope>
    <source>
        <strain evidence="7 8">DC21W</strain>
    </source>
</reference>
<keyword evidence="2" id="KW-0349">Heme</keyword>